<dbReference type="CDD" id="cd00082">
    <property type="entry name" value="HisKA"/>
    <property type="match status" value="1"/>
</dbReference>
<feature type="transmembrane region" description="Helical" evidence="9">
    <location>
        <begin position="80"/>
        <end position="98"/>
    </location>
</feature>
<keyword evidence="4" id="KW-0808">Transferase</keyword>
<dbReference type="EC" id="2.7.13.3" evidence="2"/>
<comment type="catalytic activity">
    <reaction evidence="1">
        <text>ATP + protein L-histidine = ADP + protein N-phospho-L-histidine.</text>
        <dbReference type="EC" id="2.7.13.3"/>
    </reaction>
</comment>
<dbReference type="GO" id="GO:0005524">
    <property type="term" value="F:ATP binding"/>
    <property type="evidence" value="ECO:0007669"/>
    <property type="project" value="UniProtKB-KW"/>
</dbReference>
<evidence type="ECO:0000256" key="9">
    <source>
        <dbReference type="SAM" id="Phobius"/>
    </source>
</evidence>
<dbReference type="SMART" id="SM00387">
    <property type="entry name" value="HATPase_c"/>
    <property type="match status" value="1"/>
</dbReference>
<feature type="transmembrane region" description="Helical" evidence="9">
    <location>
        <begin position="177"/>
        <end position="195"/>
    </location>
</feature>
<evidence type="ECO:0000313" key="11">
    <source>
        <dbReference type="EMBL" id="GLS84249.1"/>
    </source>
</evidence>
<dbReference type="Proteomes" id="UP001157439">
    <property type="component" value="Unassembled WGS sequence"/>
</dbReference>
<evidence type="ECO:0000256" key="6">
    <source>
        <dbReference type="ARBA" id="ARBA00022777"/>
    </source>
</evidence>
<dbReference type="SUPFAM" id="SSF55874">
    <property type="entry name" value="ATPase domain of HSP90 chaperone/DNA topoisomerase II/histidine kinase"/>
    <property type="match status" value="1"/>
</dbReference>
<evidence type="ECO:0000256" key="1">
    <source>
        <dbReference type="ARBA" id="ARBA00000085"/>
    </source>
</evidence>
<dbReference type="Pfam" id="PF00512">
    <property type="entry name" value="HisKA"/>
    <property type="match status" value="1"/>
</dbReference>
<dbReference type="Gene3D" id="1.10.287.130">
    <property type="match status" value="1"/>
</dbReference>
<feature type="transmembrane region" description="Helical" evidence="9">
    <location>
        <begin position="33"/>
        <end position="53"/>
    </location>
</feature>
<evidence type="ECO:0000256" key="3">
    <source>
        <dbReference type="ARBA" id="ARBA00022553"/>
    </source>
</evidence>
<feature type="transmembrane region" description="Helical" evidence="9">
    <location>
        <begin position="142"/>
        <end position="165"/>
    </location>
</feature>
<feature type="transmembrane region" description="Helical" evidence="9">
    <location>
        <begin position="110"/>
        <end position="130"/>
    </location>
</feature>
<dbReference type="SUPFAM" id="SSF47384">
    <property type="entry name" value="Homodimeric domain of signal transducing histidine kinase"/>
    <property type="match status" value="1"/>
</dbReference>
<comment type="caution">
    <text evidence="11">The sequence shown here is derived from an EMBL/GenBank/DDBJ whole genome shotgun (WGS) entry which is preliminary data.</text>
</comment>
<dbReference type="GO" id="GO:0000155">
    <property type="term" value="F:phosphorelay sensor kinase activity"/>
    <property type="evidence" value="ECO:0007669"/>
    <property type="project" value="InterPro"/>
</dbReference>
<evidence type="ECO:0000256" key="4">
    <source>
        <dbReference type="ARBA" id="ARBA00022679"/>
    </source>
</evidence>
<feature type="domain" description="Histidine kinase" evidence="10">
    <location>
        <begin position="255"/>
        <end position="459"/>
    </location>
</feature>
<keyword evidence="9" id="KW-0472">Membrane</keyword>
<evidence type="ECO:0000256" key="2">
    <source>
        <dbReference type="ARBA" id="ARBA00012438"/>
    </source>
</evidence>
<reference evidence="11 12" key="1">
    <citation type="journal article" date="2014" name="Int. J. Syst. Evol. Microbiol.">
        <title>Complete genome sequence of Corynebacterium casei LMG S-19264T (=DSM 44701T), isolated from a smear-ripened cheese.</title>
        <authorList>
            <consortium name="US DOE Joint Genome Institute (JGI-PGF)"/>
            <person name="Walter F."/>
            <person name="Albersmeier A."/>
            <person name="Kalinowski J."/>
            <person name="Ruckert C."/>
        </authorList>
    </citation>
    <scope>NUCLEOTIDE SEQUENCE [LARGE SCALE GENOMIC DNA]</scope>
    <source>
        <strain evidence="11 12">NBRC 112785</strain>
    </source>
</reference>
<name>A0AA37TW67_9GAMM</name>
<accession>A0AA37TW67</accession>
<sequence>MNQTAIFIIYLIYGLAFFAIGAAITFRNIRFSNLAIASALPALATFGYVHGVHEWSEMYWLLMQESLDQSNWMLAEGGRVLKLAVSYFAMVWFAWAMLDVNKLKHKEWFKALTLCVLGIYVAVMLFHWQVLSVDRYLSQSAVFTRLVFGFGASFTAGVLLIRYGLNLKKQSGLGGRYFAYSGFALIGYGIAAGLVKGEYGLWVPMLRSFMAILLLLFLLQALKVFDSEREKQIQSQLKKAMQNDRIASLGQLAAGIAHEIKTPLANATLALDVLKKKSDNEEHLQLLSRIKRSLLRANHITQEVLTFARTESASPQRLQVLTLVNSALDLLAYRARDFHILTDVSAELVVEGDKVALEEVLINLLTNAMDASDQGGNISIVAAQSEGLVRIEIRDQGSGISEHILDKVFNPFFTTKSAGKGTGLGLSISREIIEQHLGQLFMENKQQGVLVTVCLPSGEAV</sequence>
<keyword evidence="9" id="KW-1133">Transmembrane helix</keyword>
<dbReference type="EMBL" id="BSPO01000003">
    <property type="protein sequence ID" value="GLS84249.1"/>
    <property type="molecule type" value="Genomic_DNA"/>
</dbReference>
<keyword evidence="5" id="KW-0547">Nucleotide-binding</keyword>
<proteinExistence type="predicted"/>
<evidence type="ECO:0000256" key="7">
    <source>
        <dbReference type="ARBA" id="ARBA00022840"/>
    </source>
</evidence>
<evidence type="ECO:0000256" key="5">
    <source>
        <dbReference type="ARBA" id="ARBA00022741"/>
    </source>
</evidence>
<keyword evidence="7" id="KW-0067">ATP-binding</keyword>
<protein>
    <recommendedName>
        <fullName evidence="2">histidine kinase</fullName>
        <ecNumber evidence="2">2.7.13.3</ecNumber>
    </recommendedName>
</protein>
<dbReference type="Pfam" id="PF02518">
    <property type="entry name" value="HATPase_c"/>
    <property type="match status" value="1"/>
</dbReference>
<dbReference type="InterPro" id="IPR003661">
    <property type="entry name" value="HisK_dim/P_dom"/>
</dbReference>
<evidence type="ECO:0000313" key="12">
    <source>
        <dbReference type="Proteomes" id="UP001157439"/>
    </source>
</evidence>
<dbReference type="InterPro" id="IPR036890">
    <property type="entry name" value="HATPase_C_sf"/>
</dbReference>
<dbReference type="Gene3D" id="3.30.565.10">
    <property type="entry name" value="Histidine kinase-like ATPase, C-terminal domain"/>
    <property type="match status" value="1"/>
</dbReference>
<feature type="transmembrane region" description="Helical" evidence="9">
    <location>
        <begin position="6"/>
        <end position="26"/>
    </location>
</feature>
<dbReference type="InterPro" id="IPR005467">
    <property type="entry name" value="His_kinase_dom"/>
</dbReference>
<gene>
    <name evidence="11" type="ORF">GCM10007894_22260</name>
</gene>
<keyword evidence="9" id="KW-0812">Transmembrane</keyword>
<dbReference type="PANTHER" id="PTHR43065:SF10">
    <property type="entry name" value="PEROXIDE STRESS-ACTIVATED HISTIDINE KINASE MAK3"/>
    <property type="match status" value="1"/>
</dbReference>
<organism evidence="11 12">
    <name type="scientific">Paraferrimonas haliotis</name>
    <dbReference type="NCBI Taxonomy" id="2013866"/>
    <lineage>
        <taxon>Bacteria</taxon>
        <taxon>Pseudomonadati</taxon>
        <taxon>Pseudomonadota</taxon>
        <taxon>Gammaproteobacteria</taxon>
        <taxon>Alteromonadales</taxon>
        <taxon>Ferrimonadaceae</taxon>
        <taxon>Paraferrimonas</taxon>
    </lineage>
</organism>
<evidence type="ECO:0000256" key="8">
    <source>
        <dbReference type="ARBA" id="ARBA00023012"/>
    </source>
</evidence>
<dbReference type="AlphaFoldDB" id="A0AA37TW67"/>
<dbReference type="InterPro" id="IPR003594">
    <property type="entry name" value="HATPase_dom"/>
</dbReference>
<evidence type="ECO:0000259" key="10">
    <source>
        <dbReference type="PROSITE" id="PS50109"/>
    </source>
</evidence>
<dbReference type="PRINTS" id="PR00344">
    <property type="entry name" value="BCTRLSENSOR"/>
</dbReference>
<dbReference type="PANTHER" id="PTHR43065">
    <property type="entry name" value="SENSOR HISTIDINE KINASE"/>
    <property type="match status" value="1"/>
</dbReference>
<keyword evidence="8" id="KW-0902">Two-component regulatory system</keyword>
<keyword evidence="6" id="KW-0418">Kinase</keyword>
<dbReference type="SMART" id="SM00388">
    <property type="entry name" value="HisKA"/>
    <property type="match status" value="1"/>
</dbReference>
<dbReference type="PROSITE" id="PS50109">
    <property type="entry name" value="HIS_KIN"/>
    <property type="match status" value="1"/>
</dbReference>
<dbReference type="RefSeq" id="WP_095500213.1">
    <property type="nucleotide sequence ID" value="NZ_BSPO01000003.1"/>
</dbReference>
<feature type="transmembrane region" description="Helical" evidence="9">
    <location>
        <begin position="201"/>
        <end position="222"/>
    </location>
</feature>
<keyword evidence="3" id="KW-0597">Phosphoprotein</keyword>
<dbReference type="InterPro" id="IPR036097">
    <property type="entry name" value="HisK_dim/P_sf"/>
</dbReference>
<dbReference type="InterPro" id="IPR004358">
    <property type="entry name" value="Sig_transdc_His_kin-like_C"/>
</dbReference>
<keyword evidence="12" id="KW-1185">Reference proteome</keyword>